<reference evidence="1" key="1">
    <citation type="submission" date="2022-07" db="EMBL/GenBank/DDBJ databases">
        <authorList>
            <person name="Macas J."/>
            <person name="Novak P."/>
            <person name="Neumann P."/>
        </authorList>
    </citation>
    <scope>NUCLEOTIDE SEQUENCE</scope>
</reference>
<evidence type="ECO:0000313" key="2">
    <source>
        <dbReference type="Proteomes" id="UP001152484"/>
    </source>
</evidence>
<gene>
    <name evidence="1" type="ORF">CEURO_LOCUS5049</name>
</gene>
<comment type="caution">
    <text evidence="1">The sequence shown here is derived from an EMBL/GenBank/DDBJ whole genome shotgun (WGS) entry which is preliminary data.</text>
</comment>
<evidence type="ECO:0000313" key="1">
    <source>
        <dbReference type="EMBL" id="CAH9074186.1"/>
    </source>
</evidence>
<proteinExistence type="predicted"/>
<dbReference type="AlphaFoldDB" id="A0A9P0YSV0"/>
<dbReference type="Proteomes" id="UP001152484">
    <property type="component" value="Unassembled WGS sequence"/>
</dbReference>
<dbReference type="EMBL" id="CAMAPE010000009">
    <property type="protein sequence ID" value="CAH9074186.1"/>
    <property type="molecule type" value="Genomic_DNA"/>
</dbReference>
<accession>A0A9P0YSV0</accession>
<keyword evidence="2" id="KW-1185">Reference proteome</keyword>
<protein>
    <submittedName>
        <fullName evidence="1">Uncharacterized protein</fullName>
    </submittedName>
</protein>
<organism evidence="1 2">
    <name type="scientific">Cuscuta europaea</name>
    <name type="common">European dodder</name>
    <dbReference type="NCBI Taxonomy" id="41803"/>
    <lineage>
        <taxon>Eukaryota</taxon>
        <taxon>Viridiplantae</taxon>
        <taxon>Streptophyta</taxon>
        <taxon>Embryophyta</taxon>
        <taxon>Tracheophyta</taxon>
        <taxon>Spermatophyta</taxon>
        <taxon>Magnoliopsida</taxon>
        <taxon>eudicotyledons</taxon>
        <taxon>Gunneridae</taxon>
        <taxon>Pentapetalae</taxon>
        <taxon>asterids</taxon>
        <taxon>lamiids</taxon>
        <taxon>Solanales</taxon>
        <taxon>Convolvulaceae</taxon>
        <taxon>Cuscuteae</taxon>
        <taxon>Cuscuta</taxon>
        <taxon>Cuscuta subgen. Cuscuta</taxon>
    </lineage>
</organism>
<sequence length="142" mass="16345">MLHTMQQNMGQFQQTMIQFQHETRSSINNLETQVSQIANAVNRLETKDSGKLPSQTEQNSRQHVNAIMLSSETTWKEVDQEIKEVDLEEEVQPEEGVTTAKLLPLSSYEPVAPFPEALRETKRPEKDSDIYETFAKCEDIIY</sequence>
<name>A0A9P0YSV0_CUSEU</name>
<dbReference type="OrthoDB" id="778454at2759"/>